<evidence type="ECO:0000313" key="3">
    <source>
        <dbReference type="Proteomes" id="UP001501757"/>
    </source>
</evidence>
<proteinExistence type="predicted"/>
<keyword evidence="1" id="KW-0472">Membrane</keyword>
<keyword evidence="1" id="KW-1133">Transmembrane helix</keyword>
<feature type="transmembrane region" description="Helical" evidence="1">
    <location>
        <begin position="28"/>
        <end position="49"/>
    </location>
</feature>
<reference evidence="2 3" key="1">
    <citation type="journal article" date="2019" name="Int. J. Syst. Evol. Microbiol.">
        <title>The Global Catalogue of Microorganisms (GCM) 10K type strain sequencing project: providing services to taxonomists for standard genome sequencing and annotation.</title>
        <authorList>
            <consortium name="The Broad Institute Genomics Platform"/>
            <consortium name="The Broad Institute Genome Sequencing Center for Infectious Disease"/>
            <person name="Wu L."/>
            <person name="Ma J."/>
        </authorList>
    </citation>
    <scope>NUCLEOTIDE SEQUENCE [LARGE SCALE GENOMIC DNA]</scope>
    <source>
        <strain evidence="2 3">JCM 13378</strain>
    </source>
</reference>
<keyword evidence="3" id="KW-1185">Reference proteome</keyword>
<sequence>MLLSSLIILPTIWVSVFLLSFDFEETTALIVENIDLILVIFTVGTCFEIGDRLYRGAKKGKIITIIRDKDDRW</sequence>
<accession>A0ABN0XFT8</accession>
<gene>
    <name evidence="2" type="ORF">GCM10009092_29360</name>
</gene>
<comment type="caution">
    <text evidence="2">The sequence shown here is derived from an EMBL/GenBank/DDBJ whole genome shotgun (WGS) entry which is preliminary data.</text>
</comment>
<protein>
    <submittedName>
        <fullName evidence="2">Uncharacterized protein</fullName>
    </submittedName>
</protein>
<name>A0ABN0XFT8_9ALTE</name>
<organism evidence="2 3">
    <name type="scientific">Bowmanella denitrificans</name>
    <dbReference type="NCBI Taxonomy" id="366582"/>
    <lineage>
        <taxon>Bacteria</taxon>
        <taxon>Pseudomonadati</taxon>
        <taxon>Pseudomonadota</taxon>
        <taxon>Gammaproteobacteria</taxon>
        <taxon>Alteromonadales</taxon>
        <taxon>Alteromonadaceae</taxon>
        <taxon>Bowmanella</taxon>
    </lineage>
</organism>
<evidence type="ECO:0000313" key="2">
    <source>
        <dbReference type="EMBL" id="GAA0363102.1"/>
    </source>
</evidence>
<evidence type="ECO:0000256" key="1">
    <source>
        <dbReference type="SAM" id="Phobius"/>
    </source>
</evidence>
<keyword evidence="1" id="KW-0812">Transmembrane</keyword>
<dbReference type="Proteomes" id="UP001501757">
    <property type="component" value="Unassembled WGS sequence"/>
</dbReference>
<dbReference type="EMBL" id="BAAAEI010000016">
    <property type="protein sequence ID" value="GAA0363102.1"/>
    <property type="molecule type" value="Genomic_DNA"/>
</dbReference>